<evidence type="ECO:0000256" key="6">
    <source>
        <dbReference type="SAM" id="Phobius"/>
    </source>
</evidence>
<evidence type="ECO:0000256" key="3">
    <source>
        <dbReference type="ARBA" id="ARBA00029447"/>
    </source>
</evidence>
<dbReference type="FunFam" id="1.10.287.950:FF:000001">
    <property type="entry name" value="Methyl-accepting chemotaxis sensory transducer"/>
    <property type="match status" value="1"/>
</dbReference>
<keyword evidence="5" id="KW-0175">Coiled coil</keyword>
<proteinExistence type="inferred from homology"/>
<dbReference type="InterPro" id="IPR051310">
    <property type="entry name" value="MCP_chemotaxis"/>
</dbReference>
<keyword evidence="10" id="KW-1185">Reference proteome</keyword>
<keyword evidence="6" id="KW-1133">Transmembrane helix</keyword>
<dbReference type="GO" id="GO:0004888">
    <property type="term" value="F:transmembrane signaling receptor activity"/>
    <property type="evidence" value="ECO:0007669"/>
    <property type="project" value="InterPro"/>
</dbReference>
<dbReference type="Pfam" id="PF00672">
    <property type="entry name" value="HAMP"/>
    <property type="match status" value="1"/>
</dbReference>
<name>A0A844D690_9BURK</name>
<dbReference type="Pfam" id="PF00015">
    <property type="entry name" value="MCPsignal"/>
    <property type="match status" value="1"/>
</dbReference>
<sequence length="536" mass="56571">MKISDLNIGTRLGIGFATVLIISAVTTSIGIWNLRQVAQATQKMMEQPLAKERIAADWHLLVMAAIVRTELIIKSSDNTLATTFADDIQAGQEQSAALQKSLEPLLASEDEKTAYREIAAVRTRFLQTKNDTVAQKQRGSLSEAKRLYSAAFEPAAKALDTQVLAFVAMQRQHIDETGKRIADMYQRSLKMMVLLGFLLLALGATCATLISRSVTRPLKVAITVAKTVAAGDLRTHITVESTDETGQLMHALRDMNSSLKQVVGEVRNGTDTIATASSEIAAGNLDLSVRTEQQASALEETAAAMEQLTGTVKQNADNARTANQLALSASGVARQGGDVVAQVVTTMDAINHSSNKIVAIIGVIEGIAFQTNILALNAAVEAARAGEEGRGFAVVASEVRSLAQRSAAAAKEIKDLISDSVSNVNAGVQLVDRAGATMSQIVDSVRRVTEIMGEISSASVEQTQGIGQINQAIAQMDSVTQQNAALVEEASAAAAALEQQATGLVRTVSRFRLDAAGPALATAARRALPSPLAMAG</sequence>
<dbReference type="Proteomes" id="UP000439986">
    <property type="component" value="Unassembled WGS sequence"/>
</dbReference>
<keyword evidence="4" id="KW-0807">Transducer</keyword>
<evidence type="ECO:0000313" key="10">
    <source>
        <dbReference type="Proteomes" id="UP000439986"/>
    </source>
</evidence>
<dbReference type="PANTHER" id="PTHR43531">
    <property type="entry name" value="PROTEIN ICFG"/>
    <property type="match status" value="1"/>
</dbReference>
<feature type="domain" description="HAMP" evidence="8">
    <location>
        <begin position="212"/>
        <end position="264"/>
    </location>
</feature>
<gene>
    <name evidence="9" type="ORF">GJ698_08625</name>
</gene>
<dbReference type="InterPro" id="IPR004090">
    <property type="entry name" value="Chemotax_Me-accpt_rcpt"/>
</dbReference>
<dbReference type="SMART" id="SM00283">
    <property type="entry name" value="MA"/>
    <property type="match status" value="1"/>
</dbReference>
<keyword evidence="6" id="KW-0472">Membrane</keyword>
<dbReference type="InterPro" id="IPR024478">
    <property type="entry name" value="HlyB_4HB_MCP"/>
</dbReference>
<feature type="transmembrane region" description="Helical" evidence="6">
    <location>
        <begin position="12"/>
        <end position="34"/>
    </location>
</feature>
<feature type="domain" description="Methyl-accepting transducer" evidence="7">
    <location>
        <begin position="269"/>
        <end position="498"/>
    </location>
</feature>
<dbReference type="PANTHER" id="PTHR43531:SF14">
    <property type="entry name" value="METHYL-ACCEPTING CHEMOTAXIS PROTEIN I-RELATED"/>
    <property type="match status" value="1"/>
</dbReference>
<dbReference type="GO" id="GO:0007165">
    <property type="term" value="P:signal transduction"/>
    <property type="evidence" value="ECO:0007669"/>
    <property type="project" value="UniProtKB-KW"/>
</dbReference>
<dbReference type="GO" id="GO:0005886">
    <property type="term" value="C:plasma membrane"/>
    <property type="evidence" value="ECO:0007669"/>
    <property type="project" value="TreeGrafter"/>
</dbReference>
<dbReference type="PRINTS" id="PR00260">
    <property type="entry name" value="CHEMTRNSDUCR"/>
</dbReference>
<dbReference type="CDD" id="cd06225">
    <property type="entry name" value="HAMP"/>
    <property type="match status" value="1"/>
</dbReference>
<comment type="caution">
    <text evidence="9">The sequence shown here is derived from an EMBL/GenBank/DDBJ whole genome shotgun (WGS) entry which is preliminary data.</text>
</comment>
<accession>A0A844D690</accession>
<organism evidence="9 10">
    <name type="scientific">Duganella aquatilis</name>
    <dbReference type="NCBI Taxonomy" id="2666082"/>
    <lineage>
        <taxon>Bacteria</taxon>
        <taxon>Pseudomonadati</taxon>
        <taxon>Pseudomonadota</taxon>
        <taxon>Betaproteobacteria</taxon>
        <taxon>Burkholderiales</taxon>
        <taxon>Oxalobacteraceae</taxon>
        <taxon>Telluria group</taxon>
        <taxon>Duganella</taxon>
    </lineage>
</organism>
<evidence type="ECO:0000256" key="1">
    <source>
        <dbReference type="ARBA" id="ARBA00004370"/>
    </source>
</evidence>
<feature type="transmembrane region" description="Helical" evidence="6">
    <location>
        <begin position="189"/>
        <end position="210"/>
    </location>
</feature>
<dbReference type="SMART" id="SM00304">
    <property type="entry name" value="HAMP"/>
    <property type="match status" value="1"/>
</dbReference>
<reference evidence="9 10" key="1">
    <citation type="submission" date="2019-11" db="EMBL/GenBank/DDBJ databases">
        <title>Novel species isolated from a subtropical stream in China.</title>
        <authorList>
            <person name="Lu H."/>
        </authorList>
    </citation>
    <scope>NUCLEOTIDE SEQUENCE [LARGE SCALE GENOMIC DNA]</scope>
    <source>
        <strain evidence="9 10">FT26W</strain>
    </source>
</reference>
<dbReference type="InterPro" id="IPR047347">
    <property type="entry name" value="YvaQ-like_sensor"/>
</dbReference>
<evidence type="ECO:0000256" key="5">
    <source>
        <dbReference type="SAM" id="Coils"/>
    </source>
</evidence>
<evidence type="ECO:0000313" key="9">
    <source>
        <dbReference type="EMBL" id="MRW84162.1"/>
    </source>
</evidence>
<feature type="coiled-coil region" evidence="5">
    <location>
        <begin position="469"/>
        <end position="507"/>
    </location>
</feature>
<dbReference type="AlphaFoldDB" id="A0A844D690"/>
<protein>
    <submittedName>
        <fullName evidence="9">HAMP domain-containing protein</fullName>
    </submittedName>
</protein>
<dbReference type="CDD" id="cd11386">
    <property type="entry name" value="MCP_signal"/>
    <property type="match status" value="1"/>
</dbReference>
<evidence type="ECO:0000259" key="8">
    <source>
        <dbReference type="PROSITE" id="PS50885"/>
    </source>
</evidence>
<dbReference type="PROSITE" id="PS50885">
    <property type="entry name" value="HAMP"/>
    <property type="match status" value="1"/>
</dbReference>
<dbReference type="CDD" id="cd19411">
    <property type="entry name" value="MCP2201-like_sensor"/>
    <property type="match status" value="1"/>
</dbReference>
<dbReference type="Pfam" id="PF12729">
    <property type="entry name" value="4HB_MCP_1"/>
    <property type="match status" value="1"/>
</dbReference>
<evidence type="ECO:0000256" key="4">
    <source>
        <dbReference type="PROSITE-ProRule" id="PRU00284"/>
    </source>
</evidence>
<dbReference type="Gene3D" id="1.10.287.950">
    <property type="entry name" value="Methyl-accepting chemotaxis protein"/>
    <property type="match status" value="1"/>
</dbReference>
<dbReference type="EMBL" id="WKJL01000004">
    <property type="protein sequence ID" value="MRW84162.1"/>
    <property type="molecule type" value="Genomic_DNA"/>
</dbReference>
<keyword evidence="6" id="KW-0812">Transmembrane</keyword>
<dbReference type="PROSITE" id="PS50111">
    <property type="entry name" value="CHEMOTAXIS_TRANSDUC_2"/>
    <property type="match status" value="1"/>
</dbReference>
<dbReference type="InterPro" id="IPR003660">
    <property type="entry name" value="HAMP_dom"/>
</dbReference>
<evidence type="ECO:0000259" key="7">
    <source>
        <dbReference type="PROSITE" id="PS50111"/>
    </source>
</evidence>
<keyword evidence="2" id="KW-0488">Methylation</keyword>
<dbReference type="InterPro" id="IPR004089">
    <property type="entry name" value="MCPsignal_dom"/>
</dbReference>
<evidence type="ECO:0000256" key="2">
    <source>
        <dbReference type="ARBA" id="ARBA00022481"/>
    </source>
</evidence>
<dbReference type="GO" id="GO:0006935">
    <property type="term" value="P:chemotaxis"/>
    <property type="evidence" value="ECO:0007669"/>
    <property type="project" value="InterPro"/>
</dbReference>
<comment type="similarity">
    <text evidence="3">Belongs to the methyl-accepting chemotaxis (MCP) protein family.</text>
</comment>
<dbReference type="RefSeq" id="WP_154357213.1">
    <property type="nucleotide sequence ID" value="NZ_WKJL01000004.1"/>
</dbReference>
<dbReference type="SUPFAM" id="SSF58104">
    <property type="entry name" value="Methyl-accepting chemotaxis protein (MCP) signaling domain"/>
    <property type="match status" value="1"/>
</dbReference>
<comment type="subcellular location">
    <subcellularLocation>
        <location evidence="1">Membrane</location>
    </subcellularLocation>
</comment>